<accession>A0ABP7JT73</accession>
<proteinExistence type="predicted"/>
<dbReference type="PROSITE" id="PS51257">
    <property type="entry name" value="PROKAR_LIPOPROTEIN"/>
    <property type="match status" value="1"/>
</dbReference>
<organism evidence="2 3">
    <name type="scientific">Celeribacter arenosi</name>
    <dbReference type="NCBI Taxonomy" id="792649"/>
    <lineage>
        <taxon>Bacteria</taxon>
        <taxon>Pseudomonadati</taxon>
        <taxon>Pseudomonadota</taxon>
        <taxon>Alphaproteobacteria</taxon>
        <taxon>Rhodobacterales</taxon>
        <taxon>Roseobacteraceae</taxon>
        <taxon>Celeribacter</taxon>
    </lineage>
</organism>
<dbReference type="RefSeq" id="WP_344841682.1">
    <property type="nucleotide sequence ID" value="NZ_BAABDF010000001.1"/>
</dbReference>
<evidence type="ECO:0008006" key="4">
    <source>
        <dbReference type="Google" id="ProtNLM"/>
    </source>
</evidence>
<evidence type="ECO:0000313" key="2">
    <source>
        <dbReference type="EMBL" id="GAA3852648.1"/>
    </source>
</evidence>
<keyword evidence="3" id="KW-1185">Reference proteome</keyword>
<evidence type="ECO:0000256" key="1">
    <source>
        <dbReference type="SAM" id="SignalP"/>
    </source>
</evidence>
<feature type="signal peptide" evidence="1">
    <location>
        <begin position="1"/>
        <end position="21"/>
    </location>
</feature>
<reference evidence="3" key="1">
    <citation type="journal article" date="2019" name="Int. J. Syst. Evol. Microbiol.">
        <title>The Global Catalogue of Microorganisms (GCM) 10K type strain sequencing project: providing services to taxonomists for standard genome sequencing and annotation.</title>
        <authorList>
            <consortium name="The Broad Institute Genomics Platform"/>
            <consortium name="The Broad Institute Genome Sequencing Center for Infectious Disease"/>
            <person name="Wu L."/>
            <person name="Ma J."/>
        </authorList>
    </citation>
    <scope>NUCLEOTIDE SEQUENCE [LARGE SCALE GENOMIC DNA]</scope>
    <source>
        <strain evidence="3">JCM 17190</strain>
    </source>
</reference>
<dbReference type="Proteomes" id="UP001399917">
    <property type="component" value="Unassembled WGS sequence"/>
</dbReference>
<evidence type="ECO:0000313" key="3">
    <source>
        <dbReference type="Proteomes" id="UP001399917"/>
    </source>
</evidence>
<comment type="caution">
    <text evidence="2">The sequence shown here is derived from an EMBL/GenBank/DDBJ whole genome shotgun (WGS) entry which is preliminary data.</text>
</comment>
<protein>
    <recommendedName>
        <fullName evidence="4">Transferrin-binding protein B C-lobe/N-lobe beta barrel domain-containing protein</fullName>
    </recommendedName>
</protein>
<dbReference type="EMBL" id="BAABDF010000001">
    <property type="protein sequence ID" value="GAA3852648.1"/>
    <property type="molecule type" value="Genomic_DNA"/>
</dbReference>
<name>A0ABP7JT73_9RHOB</name>
<gene>
    <name evidence="2" type="ORF">GCM10022404_00030</name>
</gene>
<keyword evidence="1" id="KW-0732">Signal</keyword>
<feature type="chain" id="PRO_5045518205" description="Transferrin-binding protein B C-lobe/N-lobe beta barrel domain-containing protein" evidence="1">
    <location>
        <begin position="22"/>
        <end position="192"/>
    </location>
</feature>
<sequence>MKLFGTTVLGVASLALLTACGGSTTDAVSYASLSTSSAAMQSQYTDANGELLGGVAPAATVDILAAADATYTGYVSGTVSGGEMVADLTIDANFFTNSANASATNFVHETNGAYTGTLSGTGVILPTAPLGDDQVTTVLDGSLEYGGASLTTSIGLGGSFVSSSGDPVGAIAGTADGLVGTDLMTGVFAVEK</sequence>